<proteinExistence type="predicted"/>
<dbReference type="InterPro" id="IPR000953">
    <property type="entry name" value="Chromo/chromo_shadow_dom"/>
</dbReference>
<reference evidence="3" key="1">
    <citation type="submission" date="2020-08" db="EMBL/GenBank/DDBJ databases">
        <title>Multicomponent nature underlies the extraordinary mechanical properties of spider dragline silk.</title>
        <authorList>
            <person name="Kono N."/>
            <person name="Nakamura H."/>
            <person name="Mori M."/>
            <person name="Yoshida Y."/>
            <person name="Ohtoshi R."/>
            <person name="Malay A.D."/>
            <person name="Moran D.A.P."/>
            <person name="Tomita M."/>
            <person name="Numata K."/>
            <person name="Arakawa K."/>
        </authorList>
    </citation>
    <scope>NUCLEOTIDE SEQUENCE</scope>
</reference>
<feature type="domain" description="Chromo" evidence="1">
    <location>
        <begin position="304"/>
        <end position="343"/>
    </location>
</feature>
<dbReference type="InterPro" id="IPR036397">
    <property type="entry name" value="RNaseH_sf"/>
</dbReference>
<dbReference type="AlphaFoldDB" id="A0A8X6V899"/>
<evidence type="ECO:0000313" key="3">
    <source>
        <dbReference type="EMBL" id="GFY08602.1"/>
    </source>
</evidence>
<dbReference type="SUPFAM" id="SSF53098">
    <property type="entry name" value="Ribonuclease H-like"/>
    <property type="match status" value="1"/>
</dbReference>
<dbReference type="Pfam" id="PF00665">
    <property type="entry name" value="rve"/>
    <property type="match status" value="1"/>
</dbReference>
<dbReference type="Gene3D" id="2.40.50.40">
    <property type="match status" value="1"/>
</dbReference>
<dbReference type="PANTHER" id="PTHR46585">
    <property type="entry name" value="INTEGRASE CORE DOMAIN CONTAINING PROTEIN"/>
    <property type="match status" value="1"/>
</dbReference>
<sequence>MDKLERYAKTLKSRQFTRITKNSASKVDDVERLKKLYCDPKEPGSFGSVKRLTEDSGLKKSRVKSFLSGEDCYSLHFPVRYKFHRRKTIAYGVNELWQSDLVDLQKLSRCNKSYRYILTIIDVMSRYLRVYPIKDKKANTISKIFSKIIKEVKPKNIQTDKGSEFHNKTLSALLKKHKVHHYSIKSEAKCAILERAHRTASKHGFAPANVTEADEPMIYKSLYNISSPIKFRFLVNDVVRISKARKVFKKGYLPGWTEETFTIYKRYPTNPPTYVLQDLSGKEIAGRFYAEELQKINKTSNDFWAIEKIICTKGRGSSRQLLVKWVGFDYSFNSWIIAEWLKT</sequence>
<dbReference type="PROSITE" id="PS50994">
    <property type="entry name" value="INTEGRASE"/>
    <property type="match status" value="1"/>
</dbReference>
<evidence type="ECO:0000259" key="1">
    <source>
        <dbReference type="PROSITE" id="PS50013"/>
    </source>
</evidence>
<dbReference type="GO" id="GO:0005694">
    <property type="term" value="C:chromosome"/>
    <property type="evidence" value="ECO:0007669"/>
    <property type="project" value="UniProtKB-ARBA"/>
</dbReference>
<evidence type="ECO:0000313" key="4">
    <source>
        <dbReference type="Proteomes" id="UP000887159"/>
    </source>
</evidence>
<dbReference type="InterPro" id="IPR012337">
    <property type="entry name" value="RNaseH-like_sf"/>
</dbReference>
<accession>A0A8X6V899</accession>
<protein>
    <submittedName>
        <fullName evidence="3">Uncharacterized transposon-derived protein F54H12.3</fullName>
    </submittedName>
</protein>
<dbReference type="EMBL" id="BMAU01021282">
    <property type="protein sequence ID" value="GFY08602.1"/>
    <property type="molecule type" value="Genomic_DNA"/>
</dbReference>
<dbReference type="InterPro" id="IPR001584">
    <property type="entry name" value="Integrase_cat-core"/>
</dbReference>
<feature type="domain" description="Integrase catalytic" evidence="2">
    <location>
        <begin position="86"/>
        <end position="199"/>
    </location>
</feature>
<dbReference type="Proteomes" id="UP000887159">
    <property type="component" value="Unassembled WGS sequence"/>
</dbReference>
<dbReference type="PROSITE" id="PS50013">
    <property type="entry name" value="CHROMO_2"/>
    <property type="match status" value="1"/>
</dbReference>
<name>A0A8X6V899_TRICX</name>
<comment type="caution">
    <text evidence="3">The sequence shown here is derived from an EMBL/GenBank/DDBJ whole genome shotgun (WGS) entry which is preliminary data.</text>
</comment>
<evidence type="ECO:0000259" key="2">
    <source>
        <dbReference type="PROSITE" id="PS50994"/>
    </source>
</evidence>
<dbReference type="InterPro" id="IPR016197">
    <property type="entry name" value="Chromo-like_dom_sf"/>
</dbReference>
<dbReference type="Gene3D" id="3.30.420.10">
    <property type="entry name" value="Ribonuclease H-like superfamily/Ribonuclease H"/>
    <property type="match status" value="1"/>
</dbReference>
<dbReference type="GO" id="GO:0003676">
    <property type="term" value="F:nucleic acid binding"/>
    <property type="evidence" value="ECO:0007669"/>
    <property type="project" value="InterPro"/>
</dbReference>
<dbReference type="PANTHER" id="PTHR46585:SF1">
    <property type="entry name" value="CHROMO DOMAIN-CONTAINING PROTEIN"/>
    <property type="match status" value="1"/>
</dbReference>
<gene>
    <name evidence="3" type="primary">F54H12.3</name>
    <name evidence="3" type="ORF">TNCV_810351</name>
</gene>
<dbReference type="GO" id="GO:0015074">
    <property type="term" value="P:DNA integration"/>
    <property type="evidence" value="ECO:0007669"/>
    <property type="project" value="InterPro"/>
</dbReference>
<keyword evidence="4" id="KW-1185">Reference proteome</keyword>
<organism evidence="3 4">
    <name type="scientific">Trichonephila clavipes</name>
    <name type="common">Golden silk orbweaver</name>
    <name type="synonym">Nephila clavipes</name>
    <dbReference type="NCBI Taxonomy" id="2585209"/>
    <lineage>
        <taxon>Eukaryota</taxon>
        <taxon>Metazoa</taxon>
        <taxon>Ecdysozoa</taxon>
        <taxon>Arthropoda</taxon>
        <taxon>Chelicerata</taxon>
        <taxon>Arachnida</taxon>
        <taxon>Araneae</taxon>
        <taxon>Araneomorphae</taxon>
        <taxon>Entelegynae</taxon>
        <taxon>Araneoidea</taxon>
        <taxon>Nephilidae</taxon>
        <taxon>Trichonephila</taxon>
    </lineage>
</organism>
<dbReference type="SUPFAM" id="SSF54160">
    <property type="entry name" value="Chromo domain-like"/>
    <property type="match status" value="1"/>
</dbReference>